<dbReference type="VEuPathDB" id="FungiDB:I303_01527"/>
<feature type="compositionally biased region" description="Polar residues" evidence="1">
    <location>
        <begin position="68"/>
        <end position="79"/>
    </location>
</feature>
<dbReference type="Proteomes" id="UP000078595">
    <property type="component" value="Chromosome 2"/>
</dbReference>
<dbReference type="GeneID" id="28965226"/>
<dbReference type="RefSeq" id="XP_018265167.1">
    <property type="nucleotide sequence ID" value="XM_018404886.1"/>
</dbReference>
<dbReference type="AlphaFoldDB" id="A0A1A6AB91"/>
<reference evidence="3" key="3">
    <citation type="submission" date="2024-02" db="EMBL/GenBank/DDBJ databases">
        <title>Comparative genomics of Cryptococcus and Kwoniella reveals pathogenesis evolution and contrasting modes of karyotype evolution via chromosome fusion or intercentromeric recombination.</title>
        <authorList>
            <person name="Coelho M.A."/>
            <person name="David-Palma M."/>
            <person name="Shea T."/>
            <person name="Bowers K."/>
            <person name="McGinley-Smith S."/>
            <person name="Mohammad A.W."/>
            <person name="Gnirke A."/>
            <person name="Yurkov A.M."/>
            <person name="Nowrousian M."/>
            <person name="Sun S."/>
            <person name="Cuomo C.A."/>
            <person name="Heitman J."/>
        </authorList>
    </citation>
    <scope>NUCLEOTIDE SEQUENCE</scope>
    <source>
        <strain evidence="3">CBS 10117</strain>
    </source>
</reference>
<reference evidence="2" key="1">
    <citation type="submission" date="2013-07" db="EMBL/GenBank/DDBJ databases">
        <title>The Genome Sequence of Cryptococcus dejecticola CBS10117.</title>
        <authorList>
            <consortium name="The Broad Institute Genome Sequencing Platform"/>
            <person name="Cuomo C."/>
            <person name="Litvintseva A."/>
            <person name="Chen Y."/>
            <person name="Heitman J."/>
            <person name="Sun S."/>
            <person name="Springer D."/>
            <person name="Dromer F."/>
            <person name="Young S.K."/>
            <person name="Zeng Q."/>
            <person name="Gargeya S."/>
            <person name="Fitzgerald M."/>
            <person name="Abouelleil A."/>
            <person name="Alvarado L."/>
            <person name="Berlin A.M."/>
            <person name="Chapman S.B."/>
            <person name="Dewar J."/>
            <person name="Goldberg J."/>
            <person name="Griggs A."/>
            <person name="Gujja S."/>
            <person name="Hansen M."/>
            <person name="Howarth C."/>
            <person name="Imamovic A."/>
            <person name="Larimer J."/>
            <person name="McCowan C."/>
            <person name="Murphy C."/>
            <person name="Pearson M."/>
            <person name="Priest M."/>
            <person name="Roberts A."/>
            <person name="Saif S."/>
            <person name="Shea T."/>
            <person name="Sykes S."/>
            <person name="Wortman J."/>
            <person name="Nusbaum C."/>
            <person name="Birren B."/>
        </authorList>
    </citation>
    <scope>NUCLEOTIDE SEQUENCE [LARGE SCALE GENOMIC DNA]</scope>
    <source>
        <strain evidence="2">CBS 10117</strain>
    </source>
</reference>
<feature type="compositionally biased region" description="Basic and acidic residues" evidence="1">
    <location>
        <begin position="337"/>
        <end position="355"/>
    </location>
</feature>
<evidence type="ECO:0000313" key="4">
    <source>
        <dbReference type="Proteomes" id="UP000078595"/>
    </source>
</evidence>
<dbReference type="EMBL" id="CP144531">
    <property type="protein sequence ID" value="WWC59770.1"/>
    <property type="molecule type" value="Genomic_DNA"/>
</dbReference>
<feature type="compositionally biased region" description="Low complexity" evidence="1">
    <location>
        <begin position="80"/>
        <end position="97"/>
    </location>
</feature>
<dbReference type="EMBL" id="KI894028">
    <property type="protein sequence ID" value="OBR87325.1"/>
    <property type="molecule type" value="Genomic_DNA"/>
</dbReference>
<sequence length="365" mass="40695">MERYDIATRILLRSHEDIPNGSSSSSKPDSDPDYPSPCDSGRRGVDHADRLSSIKQDLKTKNDRLDSLRSTIKNMGRDTSSPSTSQSQTKSSASASFSRSSLSASLKSVFFRSNANHPKSNSERLAELESYQTEILRLRHESKGLSDEYRLLNSGLRQYSEYLVDQSLQAVHDEIYTSLVEARQASIISNIRDSDKSKTGDIVTDTAGVENEVEDLLCREIRQSYKEAMEETVGPALRGILDEALVYQYGDLVEAGDAQDSVTATEILSLTESIEMCKPVYIVRRVENDTRSAVDIFPSCCEQMEDFDQTEISFRDEPMSDTGLIRQLQDQGLNAKGWKEISSHSRDAPLRDRPIRSASKGGRAA</sequence>
<gene>
    <name evidence="2" type="ORF">I303_01527</name>
    <name evidence="3" type="ORF">I303_102332</name>
</gene>
<dbReference type="KEGG" id="kdj:28965226"/>
<reference evidence="3" key="2">
    <citation type="submission" date="2013-07" db="EMBL/GenBank/DDBJ databases">
        <authorList>
            <consortium name="The Broad Institute Genome Sequencing Platform"/>
            <person name="Cuomo C."/>
            <person name="Litvintseva A."/>
            <person name="Chen Y."/>
            <person name="Heitman J."/>
            <person name="Sun S."/>
            <person name="Springer D."/>
            <person name="Dromer F."/>
            <person name="Young S.K."/>
            <person name="Zeng Q."/>
            <person name="Gargeya S."/>
            <person name="Fitzgerald M."/>
            <person name="Abouelleil A."/>
            <person name="Alvarado L."/>
            <person name="Berlin A.M."/>
            <person name="Chapman S.B."/>
            <person name="Dewar J."/>
            <person name="Goldberg J."/>
            <person name="Griggs A."/>
            <person name="Gujja S."/>
            <person name="Hansen M."/>
            <person name="Howarth C."/>
            <person name="Imamovic A."/>
            <person name="Larimer J."/>
            <person name="McCowan C."/>
            <person name="Murphy C."/>
            <person name="Pearson M."/>
            <person name="Priest M."/>
            <person name="Roberts A."/>
            <person name="Saif S."/>
            <person name="Shea T."/>
            <person name="Sykes S."/>
            <person name="Wortman J."/>
            <person name="Nusbaum C."/>
            <person name="Birren B."/>
        </authorList>
    </citation>
    <scope>NUCLEOTIDE SEQUENCE</scope>
    <source>
        <strain evidence="3">CBS 10117</strain>
    </source>
</reference>
<organism evidence="2">
    <name type="scientific">Kwoniella dejecticola CBS 10117</name>
    <dbReference type="NCBI Taxonomy" id="1296121"/>
    <lineage>
        <taxon>Eukaryota</taxon>
        <taxon>Fungi</taxon>
        <taxon>Dikarya</taxon>
        <taxon>Basidiomycota</taxon>
        <taxon>Agaricomycotina</taxon>
        <taxon>Tremellomycetes</taxon>
        <taxon>Tremellales</taxon>
        <taxon>Cryptococcaceae</taxon>
        <taxon>Kwoniella</taxon>
    </lineage>
</organism>
<evidence type="ECO:0000313" key="3">
    <source>
        <dbReference type="EMBL" id="WWC59770.1"/>
    </source>
</evidence>
<keyword evidence="4" id="KW-1185">Reference proteome</keyword>
<protein>
    <submittedName>
        <fullName evidence="2">Uncharacterized protein</fullName>
    </submittedName>
</protein>
<feature type="region of interest" description="Disordered" evidence="1">
    <location>
        <begin position="13"/>
        <end position="97"/>
    </location>
</feature>
<proteinExistence type="predicted"/>
<feature type="compositionally biased region" description="Basic and acidic residues" evidence="1">
    <location>
        <begin position="40"/>
        <end position="67"/>
    </location>
</feature>
<accession>A0A1A6AB91</accession>
<evidence type="ECO:0000256" key="1">
    <source>
        <dbReference type="SAM" id="MobiDB-lite"/>
    </source>
</evidence>
<name>A0A1A6AB91_9TREE</name>
<feature type="region of interest" description="Disordered" evidence="1">
    <location>
        <begin position="336"/>
        <end position="365"/>
    </location>
</feature>
<evidence type="ECO:0000313" key="2">
    <source>
        <dbReference type="EMBL" id="OBR87325.1"/>
    </source>
</evidence>